<gene>
    <name evidence="1" type="ORF">HK413_09250</name>
</gene>
<reference evidence="1 2" key="1">
    <citation type="submission" date="2020-05" db="EMBL/GenBank/DDBJ databases">
        <authorList>
            <person name="Khan S.A."/>
            <person name="Jeon C.O."/>
            <person name="Chun B.H."/>
        </authorList>
    </citation>
    <scope>NUCLEOTIDE SEQUENCE [LARGE SCALE GENOMIC DNA]</scope>
    <source>
        <strain evidence="1 2">S1162</strain>
    </source>
</reference>
<name>A0ABX1W275_9SPHI</name>
<evidence type="ECO:0000313" key="1">
    <source>
        <dbReference type="EMBL" id="NNU34288.1"/>
    </source>
</evidence>
<accession>A0ABX1W275</accession>
<dbReference type="RefSeq" id="WP_175269972.1">
    <property type="nucleotide sequence ID" value="NZ_JABFCR010000039.1"/>
</dbReference>
<sequence>MVKVLMAKNIPRPFKRFQGTHINGEMISEQSVVDLKRISRRRERKDRYRRMEKARLGSAGWNSTNIITQS</sequence>
<organism evidence="1 2">
    <name type="scientific">Mucilaginibacter humi</name>
    <dbReference type="NCBI Taxonomy" id="2732510"/>
    <lineage>
        <taxon>Bacteria</taxon>
        <taxon>Pseudomonadati</taxon>
        <taxon>Bacteroidota</taxon>
        <taxon>Sphingobacteriia</taxon>
        <taxon>Sphingobacteriales</taxon>
        <taxon>Sphingobacteriaceae</taxon>
        <taxon>Mucilaginibacter</taxon>
    </lineage>
</organism>
<proteinExistence type="predicted"/>
<protein>
    <submittedName>
        <fullName evidence="1">Uncharacterized protein</fullName>
    </submittedName>
</protein>
<dbReference type="EMBL" id="JABFCR010000039">
    <property type="protein sequence ID" value="NNU34288.1"/>
    <property type="molecule type" value="Genomic_DNA"/>
</dbReference>
<evidence type="ECO:0000313" key="2">
    <source>
        <dbReference type="Proteomes" id="UP000566071"/>
    </source>
</evidence>
<comment type="caution">
    <text evidence="1">The sequence shown here is derived from an EMBL/GenBank/DDBJ whole genome shotgun (WGS) entry which is preliminary data.</text>
</comment>
<keyword evidence="2" id="KW-1185">Reference proteome</keyword>
<dbReference type="Proteomes" id="UP000566071">
    <property type="component" value="Unassembled WGS sequence"/>
</dbReference>